<accession>A0A437D8S9</accession>
<protein>
    <submittedName>
        <fullName evidence="1">Uncharacterized protein</fullName>
    </submittedName>
</protein>
<proteinExistence type="predicted"/>
<dbReference type="EMBL" id="CM012442">
    <property type="protein sequence ID" value="RVE71575.1"/>
    <property type="molecule type" value="Genomic_DNA"/>
</dbReference>
<keyword evidence="2" id="KW-1185">Reference proteome</keyword>
<organism evidence="1 2">
    <name type="scientific">Oryzias javanicus</name>
    <name type="common">Javanese ricefish</name>
    <name type="synonym">Aplocheilus javanicus</name>
    <dbReference type="NCBI Taxonomy" id="123683"/>
    <lineage>
        <taxon>Eukaryota</taxon>
        <taxon>Metazoa</taxon>
        <taxon>Chordata</taxon>
        <taxon>Craniata</taxon>
        <taxon>Vertebrata</taxon>
        <taxon>Euteleostomi</taxon>
        <taxon>Actinopterygii</taxon>
        <taxon>Neopterygii</taxon>
        <taxon>Teleostei</taxon>
        <taxon>Neoteleostei</taxon>
        <taxon>Acanthomorphata</taxon>
        <taxon>Ovalentaria</taxon>
        <taxon>Atherinomorphae</taxon>
        <taxon>Beloniformes</taxon>
        <taxon>Adrianichthyidae</taxon>
        <taxon>Oryziinae</taxon>
        <taxon>Oryzias</taxon>
    </lineage>
</organism>
<reference evidence="1 2" key="2">
    <citation type="submission" date="2019-01" db="EMBL/GenBank/DDBJ databases">
        <title>A chromosome length genome reference of the Java medaka (oryzias javanicus).</title>
        <authorList>
            <person name="Herpin A."/>
            <person name="Takehana Y."/>
            <person name="Naruse K."/>
            <person name="Ansai S."/>
            <person name="Kawaguchi M."/>
        </authorList>
    </citation>
    <scope>NUCLEOTIDE SEQUENCE [LARGE SCALE GENOMIC DNA]</scope>
    <source>
        <strain evidence="1">RS831</strain>
        <tissue evidence="1">Whole body</tissue>
    </source>
</reference>
<evidence type="ECO:0000313" key="2">
    <source>
        <dbReference type="Proteomes" id="UP000283210"/>
    </source>
</evidence>
<sequence length="87" mass="9713">MEPHMDAPFEASITRLRFTNKVGSTRKEHTLDKQGATKADVKAVIFAALSCLQNFPFLRRKRSILETSSKQPSAIIASSCYFSAVHQ</sequence>
<gene>
    <name evidence="1" type="ORF">OJAV_G00053260</name>
</gene>
<evidence type="ECO:0000313" key="1">
    <source>
        <dbReference type="EMBL" id="RVE71575.1"/>
    </source>
</evidence>
<reference evidence="1 2" key="1">
    <citation type="submission" date="2018-11" db="EMBL/GenBank/DDBJ databases">
        <authorList>
            <person name="Lopez-Roques C."/>
            <person name="Donnadieu C."/>
            <person name="Bouchez O."/>
            <person name="Klopp C."/>
            <person name="Cabau C."/>
            <person name="Zahm M."/>
        </authorList>
    </citation>
    <scope>NUCLEOTIDE SEQUENCE [LARGE SCALE GENOMIC DNA]</scope>
    <source>
        <strain evidence="1">RS831</strain>
        <tissue evidence="1">Whole body</tissue>
    </source>
</reference>
<dbReference type="Proteomes" id="UP000283210">
    <property type="component" value="Chromosome 6"/>
</dbReference>
<name>A0A437D8S9_ORYJA</name>
<dbReference type="AlphaFoldDB" id="A0A437D8S9"/>